<evidence type="ECO:0000313" key="2">
    <source>
        <dbReference type="Proteomes" id="UP000283128"/>
    </source>
</evidence>
<proteinExistence type="predicted"/>
<name>A0A3S2XKF6_9ACTN</name>
<dbReference type="RefSeq" id="WP_127832437.1">
    <property type="nucleotide sequence ID" value="NZ_RZYA01000025.1"/>
</dbReference>
<evidence type="ECO:0000313" key="1">
    <source>
        <dbReference type="EMBL" id="RVU16992.1"/>
    </source>
</evidence>
<accession>A0A3S2XKF6</accession>
<dbReference type="Proteomes" id="UP000283128">
    <property type="component" value="Unassembled WGS sequence"/>
</dbReference>
<dbReference type="OrthoDB" id="4204758at2"/>
<sequence length="116" mass="12747">MHVHLPTEATDRRAAHQKGFQDDGLLLAFTLPNSRVDAFLAELAPEHELTRRAEPLQKSVKPMTPFAHLGLKEPETLADVRSGPVCAPCASELNSLDVTVHPLDARSSRVYLRGVD</sequence>
<organism evidence="1 2">
    <name type="scientific">Streptomyces antnestii</name>
    <dbReference type="NCBI Taxonomy" id="2494256"/>
    <lineage>
        <taxon>Bacteria</taxon>
        <taxon>Bacillati</taxon>
        <taxon>Actinomycetota</taxon>
        <taxon>Actinomycetes</taxon>
        <taxon>Kitasatosporales</taxon>
        <taxon>Streptomycetaceae</taxon>
        <taxon>Streptomyces</taxon>
    </lineage>
</organism>
<protein>
    <submittedName>
        <fullName evidence="1">Uncharacterized protein</fullName>
    </submittedName>
</protein>
<comment type="caution">
    <text evidence="1">The sequence shown here is derived from an EMBL/GenBank/DDBJ whole genome shotgun (WGS) entry which is preliminary data.</text>
</comment>
<gene>
    <name evidence="1" type="ORF">EOT10_35125</name>
</gene>
<dbReference type="AlphaFoldDB" id="A0A3S2XKF6"/>
<keyword evidence="2" id="KW-1185">Reference proteome</keyword>
<reference evidence="1 2" key="1">
    <citation type="submission" date="2019-01" db="EMBL/GenBank/DDBJ databases">
        <title>Genome sequences of Streptomyces and Rhizobium isolates collected from root and soil.</title>
        <authorList>
            <person name="Chhettri S."/>
            <person name="Sevigny J.L."/>
            <person name="Sen A."/>
            <person name="Ennis N."/>
            <person name="Tisa L."/>
        </authorList>
    </citation>
    <scope>NUCLEOTIDE SEQUENCE [LARGE SCALE GENOMIC DNA]</scope>
    <source>
        <strain evidence="1 2">San01</strain>
    </source>
</reference>
<dbReference type="EMBL" id="RZYA01000025">
    <property type="protein sequence ID" value="RVU16992.1"/>
    <property type="molecule type" value="Genomic_DNA"/>
</dbReference>